<evidence type="ECO:0000313" key="1">
    <source>
        <dbReference type="EMBL" id="PVH66140.1"/>
    </source>
</evidence>
<proteinExistence type="predicted"/>
<name>A0A2T8KVD6_9POAL</name>
<gene>
    <name evidence="1" type="ORF">PAHAL_1G158400</name>
</gene>
<accession>A0A2T8KVD6</accession>
<dbReference type="Proteomes" id="UP000243499">
    <property type="component" value="Chromosome 1"/>
</dbReference>
<protein>
    <submittedName>
        <fullName evidence="1">Uncharacterized protein</fullName>
    </submittedName>
</protein>
<sequence length="94" mass="10976">MDILWSHTNLVITSVAIHENQHLMTSSCINQRLRHRHRVLIFWCSSVKISEVYTDSPPAILLLYRHNAGNPFSIPACPDEACFYHLFDFFLDFL</sequence>
<dbReference type="Gramene" id="PVH66140">
    <property type="protein sequence ID" value="PVH66140"/>
    <property type="gene ID" value="PAHAL_1G158400"/>
</dbReference>
<reference evidence="1" key="1">
    <citation type="submission" date="2018-04" db="EMBL/GenBank/DDBJ databases">
        <title>WGS assembly of Panicum hallii.</title>
        <authorList>
            <person name="Lovell J."/>
            <person name="Jenkins J."/>
            <person name="Lowry D."/>
            <person name="Mamidi S."/>
            <person name="Sreedasyam A."/>
            <person name="Weng X."/>
            <person name="Barry K."/>
            <person name="Bonette J."/>
            <person name="Campitelli B."/>
            <person name="Daum C."/>
            <person name="Gordon S."/>
            <person name="Gould B."/>
            <person name="Lipzen A."/>
            <person name="Macqueen A."/>
            <person name="Palacio-Mejia J."/>
            <person name="Plott C."/>
            <person name="Shakirov E."/>
            <person name="Shu S."/>
            <person name="Yoshinaga Y."/>
            <person name="Zane M."/>
            <person name="Rokhsar D."/>
            <person name="Grimwood J."/>
            <person name="Schmutz J."/>
            <person name="Juenger T."/>
        </authorList>
    </citation>
    <scope>NUCLEOTIDE SEQUENCE [LARGE SCALE GENOMIC DNA]</scope>
    <source>
        <strain evidence="1">FIL2</strain>
    </source>
</reference>
<dbReference type="EMBL" id="CM008046">
    <property type="protein sequence ID" value="PVH66140.1"/>
    <property type="molecule type" value="Genomic_DNA"/>
</dbReference>
<organism evidence="1">
    <name type="scientific">Panicum hallii</name>
    <dbReference type="NCBI Taxonomy" id="206008"/>
    <lineage>
        <taxon>Eukaryota</taxon>
        <taxon>Viridiplantae</taxon>
        <taxon>Streptophyta</taxon>
        <taxon>Embryophyta</taxon>
        <taxon>Tracheophyta</taxon>
        <taxon>Spermatophyta</taxon>
        <taxon>Magnoliopsida</taxon>
        <taxon>Liliopsida</taxon>
        <taxon>Poales</taxon>
        <taxon>Poaceae</taxon>
        <taxon>PACMAD clade</taxon>
        <taxon>Panicoideae</taxon>
        <taxon>Panicodae</taxon>
        <taxon>Paniceae</taxon>
        <taxon>Panicinae</taxon>
        <taxon>Panicum</taxon>
        <taxon>Panicum sect. Panicum</taxon>
    </lineage>
</organism>
<dbReference type="AlphaFoldDB" id="A0A2T8KVD6"/>